<dbReference type="PRINTS" id="PR00340">
    <property type="entry name" value="PIIGLNB"/>
</dbReference>
<accession>W4V1Q8</accession>
<feature type="transmembrane region" description="Helical" evidence="8">
    <location>
        <begin position="156"/>
        <end position="175"/>
    </location>
</feature>
<dbReference type="GO" id="GO:0030234">
    <property type="term" value="F:enzyme regulator activity"/>
    <property type="evidence" value="ECO:0007669"/>
    <property type="project" value="InterPro"/>
</dbReference>
<dbReference type="SUPFAM" id="SSF54913">
    <property type="entry name" value="GlnB-like"/>
    <property type="match status" value="1"/>
</dbReference>
<evidence type="ECO:0000256" key="4">
    <source>
        <dbReference type="ARBA" id="ARBA00022692"/>
    </source>
</evidence>
<dbReference type="Pfam" id="PF00543">
    <property type="entry name" value="P-II"/>
    <property type="match status" value="1"/>
</dbReference>
<dbReference type="InterPro" id="IPR011322">
    <property type="entry name" value="N-reg_PII-like_a/b"/>
</dbReference>
<name>W4V1Q8_9FIRM</name>
<evidence type="ECO:0000256" key="8">
    <source>
        <dbReference type="SAM" id="Phobius"/>
    </source>
</evidence>
<dbReference type="InterPro" id="IPR015867">
    <property type="entry name" value="N-reg_PII/ATP_PRibTrfase_C"/>
</dbReference>
<evidence type="ECO:0000256" key="2">
    <source>
        <dbReference type="ARBA" id="ARBA00005887"/>
    </source>
</evidence>
<dbReference type="Pfam" id="PF00909">
    <property type="entry name" value="Ammonium_transp"/>
    <property type="match status" value="1"/>
</dbReference>
<evidence type="ECO:0000259" key="9">
    <source>
        <dbReference type="Pfam" id="PF00909"/>
    </source>
</evidence>
<feature type="transmembrane region" description="Helical" evidence="8">
    <location>
        <begin position="84"/>
        <end position="105"/>
    </location>
</feature>
<dbReference type="AlphaFoldDB" id="W4V1Q8"/>
<dbReference type="PANTHER" id="PTHR11730">
    <property type="entry name" value="AMMONIUM TRANSPORTER"/>
    <property type="match status" value="1"/>
</dbReference>
<dbReference type="GO" id="GO:0008519">
    <property type="term" value="F:ammonium channel activity"/>
    <property type="evidence" value="ECO:0007669"/>
    <property type="project" value="InterPro"/>
</dbReference>
<feature type="transmembrane region" description="Helical" evidence="8">
    <location>
        <begin position="37"/>
        <end position="54"/>
    </location>
</feature>
<dbReference type="GO" id="GO:0016020">
    <property type="term" value="C:membrane"/>
    <property type="evidence" value="ECO:0007669"/>
    <property type="project" value="UniProtKB-SubCell"/>
</dbReference>
<evidence type="ECO:0000256" key="6">
    <source>
        <dbReference type="ARBA" id="ARBA00023136"/>
    </source>
</evidence>
<dbReference type="EMBL" id="BAVR01000003">
    <property type="protein sequence ID" value="GAE87032.1"/>
    <property type="molecule type" value="Genomic_DNA"/>
</dbReference>
<dbReference type="GO" id="GO:0006808">
    <property type="term" value="P:regulation of nitrogen utilization"/>
    <property type="evidence" value="ECO:0007669"/>
    <property type="project" value="InterPro"/>
</dbReference>
<keyword evidence="3" id="KW-0813">Transport</keyword>
<keyword evidence="6 8" id="KW-0472">Membrane</keyword>
<comment type="caution">
    <text evidence="10">The sequence shown here is derived from an EMBL/GenBank/DDBJ whole genome shotgun (WGS) entry which is preliminary data.</text>
</comment>
<comment type="subcellular location">
    <subcellularLocation>
        <location evidence="1">Membrane</location>
        <topology evidence="1">Multi-pass membrane protein</topology>
    </subcellularLocation>
</comment>
<dbReference type="InterPro" id="IPR024041">
    <property type="entry name" value="NH4_transpt_AmtB-like_dom"/>
</dbReference>
<comment type="similarity">
    <text evidence="2">Belongs to the ammonia transporter channel (TC 1.A.11.2) family.</text>
</comment>
<evidence type="ECO:0000256" key="7">
    <source>
        <dbReference type="ARBA" id="ARBA00023177"/>
    </source>
</evidence>
<organism evidence="10 11">
    <name type="scientific">Acetivibrio straminisolvens JCM 21531</name>
    <dbReference type="NCBI Taxonomy" id="1294263"/>
    <lineage>
        <taxon>Bacteria</taxon>
        <taxon>Bacillati</taxon>
        <taxon>Bacillota</taxon>
        <taxon>Clostridia</taxon>
        <taxon>Eubacteriales</taxon>
        <taxon>Oscillospiraceae</taxon>
        <taxon>Acetivibrio</taxon>
    </lineage>
</organism>
<keyword evidence="11" id="KW-1185">Reference proteome</keyword>
<proteinExistence type="inferred from homology"/>
<evidence type="ECO:0000256" key="1">
    <source>
        <dbReference type="ARBA" id="ARBA00004141"/>
    </source>
</evidence>
<reference evidence="10" key="1">
    <citation type="journal article" date="2014" name="Genome Announc.">
        <title>Draft Genome Sequence of Clostridium straminisolvens Strain JCM 21531T, Isolated from a Cellulose-Degrading Bacterial Community.</title>
        <authorList>
            <person name="Yuki M."/>
            <person name="Oshima K."/>
            <person name="Suda W."/>
            <person name="Sakamoto M."/>
            <person name="Kitamura K."/>
            <person name="Iida T."/>
            <person name="Hattori M."/>
            <person name="Ohkuma M."/>
        </authorList>
    </citation>
    <scope>NUCLEOTIDE SEQUENCE [LARGE SCALE GENOMIC DNA]</scope>
    <source>
        <strain evidence="10">JCM 21531</strain>
    </source>
</reference>
<dbReference type="InterPro" id="IPR029020">
    <property type="entry name" value="Ammonium/urea_transptr"/>
</dbReference>
<keyword evidence="5 8" id="KW-1133">Transmembrane helix</keyword>
<evidence type="ECO:0000313" key="11">
    <source>
        <dbReference type="Proteomes" id="UP000019109"/>
    </source>
</evidence>
<protein>
    <submittedName>
        <fullName evidence="10">Ammonium transporter</fullName>
    </submittedName>
</protein>
<sequence length="356" mass="37525">MGVFILWFCWFGFNGGSTVSASGDDTLILISSIFVKTNLAAAAAATSTMIITWLRYKKPDVSMTLNGALGGLVAVTAGCDAVSATGALIIGILSGFIIVFGIEFIDKELKVDDPVGAIGVHGLCGAAGTILTGVFAQNGGLLYSGELKMLGIQTLGVLAVTAWVAITMTAVFYLIKHTVGLRVSKEEEIAGLDIAEHGIISSYADFMPPASGDDTAVAPLADTPKIEYNLSKTNAKMTKIVIITKQSKFDSLKAAMDGIGITGMTVTQVLGCGMQRGSTEYYRGSPLEINLLPKVKVEIVVCKIPVSTVIEAAKKALHTGNIGDGKLFTFNVENVVKIRTGEEDYDALQDDIEVEL</sequence>
<keyword evidence="7" id="KW-0924">Ammonia transport</keyword>
<evidence type="ECO:0000256" key="5">
    <source>
        <dbReference type="ARBA" id="ARBA00022989"/>
    </source>
</evidence>
<evidence type="ECO:0000313" key="10">
    <source>
        <dbReference type="EMBL" id="GAE87032.1"/>
    </source>
</evidence>
<dbReference type="STRING" id="1294263.JCM21531_373"/>
<dbReference type="Proteomes" id="UP000019109">
    <property type="component" value="Unassembled WGS sequence"/>
</dbReference>
<dbReference type="PROSITE" id="PS51343">
    <property type="entry name" value="PII_GLNB_DOM"/>
    <property type="match status" value="1"/>
</dbReference>
<dbReference type="SMART" id="SM00938">
    <property type="entry name" value="P-II"/>
    <property type="match status" value="1"/>
</dbReference>
<feature type="domain" description="Ammonium transporter AmtB-like" evidence="9">
    <location>
        <begin position="1"/>
        <end position="198"/>
    </location>
</feature>
<dbReference type="SUPFAM" id="SSF111352">
    <property type="entry name" value="Ammonium transporter"/>
    <property type="match status" value="1"/>
</dbReference>
<evidence type="ECO:0000256" key="3">
    <source>
        <dbReference type="ARBA" id="ARBA00022448"/>
    </source>
</evidence>
<keyword evidence="4 8" id="KW-0812">Transmembrane</keyword>
<dbReference type="Gene3D" id="3.30.70.120">
    <property type="match status" value="1"/>
</dbReference>
<dbReference type="GO" id="GO:0097272">
    <property type="term" value="P:ammonium homeostasis"/>
    <property type="evidence" value="ECO:0007669"/>
    <property type="project" value="TreeGrafter"/>
</dbReference>
<dbReference type="InterPro" id="IPR002187">
    <property type="entry name" value="N-reg_PII"/>
</dbReference>
<feature type="transmembrane region" description="Helical" evidence="8">
    <location>
        <begin position="117"/>
        <end position="136"/>
    </location>
</feature>
<dbReference type="Gene3D" id="1.10.3430.10">
    <property type="entry name" value="Ammonium transporter AmtB like domains"/>
    <property type="match status" value="1"/>
</dbReference>
<dbReference type="PANTHER" id="PTHR11730:SF6">
    <property type="entry name" value="AMMONIUM TRANSPORTER"/>
    <property type="match status" value="1"/>
</dbReference>
<gene>
    <name evidence="10" type="ORF">JCM21531_373</name>
</gene>